<dbReference type="CDD" id="cd02440">
    <property type="entry name" value="AdoMet_MTases"/>
    <property type="match status" value="1"/>
</dbReference>
<sequence length="117" mass="12971">MSGVSPTRIIIQEHGRICQGQEIKSYMIPCDKMEQDHLNFFHAVFMAALHSTQLIHVPDTFNDRFLDLGCGMGIGAIELANAYPDTYIFGVDISAIQPLSIPLNSVFRAPSDYKVLG</sequence>
<dbReference type="EMBL" id="ML737236">
    <property type="protein sequence ID" value="KAE8334975.1"/>
    <property type="molecule type" value="Genomic_DNA"/>
</dbReference>
<organism evidence="1">
    <name type="scientific">Aspergillus arachidicola</name>
    <dbReference type="NCBI Taxonomy" id="656916"/>
    <lineage>
        <taxon>Eukaryota</taxon>
        <taxon>Fungi</taxon>
        <taxon>Dikarya</taxon>
        <taxon>Ascomycota</taxon>
        <taxon>Pezizomycotina</taxon>
        <taxon>Eurotiomycetes</taxon>
        <taxon>Eurotiomycetidae</taxon>
        <taxon>Eurotiales</taxon>
        <taxon>Aspergillaceae</taxon>
        <taxon>Aspergillus</taxon>
        <taxon>Aspergillus subgen. Circumdati</taxon>
    </lineage>
</organism>
<gene>
    <name evidence="1" type="ORF">BDV24DRAFT_15471</name>
</gene>
<accession>A0A5N6XP09</accession>
<dbReference type="Proteomes" id="UP000325558">
    <property type="component" value="Unassembled WGS sequence"/>
</dbReference>
<proteinExistence type="predicted"/>
<dbReference type="Gene3D" id="3.40.50.150">
    <property type="entry name" value="Vaccinia Virus protein VP39"/>
    <property type="match status" value="1"/>
</dbReference>
<dbReference type="SUPFAM" id="SSF53335">
    <property type="entry name" value="S-adenosyl-L-methionine-dependent methyltransferases"/>
    <property type="match status" value="1"/>
</dbReference>
<dbReference type="InterPro" id="IPR029063">
    <property type="entry name" value="SAM-dependent_MTases_sf"/>
</dbReference>
<reference evidence="1" key="1">
    <citation type="submission" date="2019-04" db="EMBL/GenBank/DDBJ databases">
        <title>Friends and foes A comparative genomics study of 23 Aspergillus species from section Flavi.</title>
        <authorList>
            <consortium name="DOE Joint Genome Institute"/>
            <person name="Kjaerbolling I."/>
            <person name="Vesth T."/>
            <person name="Frisvad J.C."/>
            <person name="Nybo J.L."/>
            <person name="Theobald S."/>
            <person name="Kildgaard S."/>
            <person name="Isbrandt T."/>
            <person name="Kuo A."/>
            <person name="Sato A."/>
            <person name="Lyhne E.K."/>
            <person name="Kogle M.E."/>
            <person name="Wiebenga A."/>
            <person name="Kun R.S."/>
            <person name="Lubbers R.J."/>
            <person name="Makela M.R."/>
            <person name="Barry K."/>
            <person name="Chovatia M."/>
            <person name="Clum A."/>
            <person name="Daum C."/>
            <person name="Haridas S."/>
            <person name="He G."/>
            <person name="LaButti K."/>
            <person name="Lipzen A."/>
            <person name="Mondo S."/>
            <person name="Riley R."/>
            <person name="Salamov A."/>
            <person name="Simmons B.A."/>
            <person name="Magnuson J.K."/>
            <person name="Henrissat B."/>
            <person name="Mortensen U.H."/>
            <person name="Larsen T.O."/>
            <person name="Devries R.P."/>
            <person name="Grigoriev I.V."/>
            <person name="Machida M."/>
            <person name="Baker S.E."/>
            <person name="Andersen M.R."/>
        </authorList>
    </citation>
    <scope>NUCLEOTIDE SEQUENCE</scope>
    <source>
        <strain evidence="1">CBS 117612</strain>
    </source>
</reference>
<evidence type="ECO:0000313" key="1">
    <source>
        <dbReference type="EMBL" id="KAE8334975.1"/>
    </source>
</evidence>
<name>A0A5N6XP09_9EURO</name>
<dbReference type="AlphaFoldDB" id="A0A5N6XP09"/>
<dbReference type="OrthoDB" id="2013972at2759"/>
<protein>
    <submittedName>
        <fullName evidence="1">Uncharacterized protein</fullName>
    </submittedName>
</protein>